<reference evidence="2 3" key="1">
    <citation type="submission" date="2019-07" db="EMBL/GenBank/DDBJ databases">
        <title>Whole genome shotgun sequence of Alkalibacillus haloalkaliphilus NBRC 103110.</title>
        <authorList>
            <person name="Hosoyama A."/>
            <person name="Uohara A."/>
            <person name="Ohji S."/>
            <person name="Ichikawa N."/>
        </authorList>
    </citation>
    <scope>NUCLEOTIDE SEQUENCE [LARGE SCALE GENOMIC DNA]</scope>
    <source>
        <strain evidence="2 3">NBRC 103110</strain>
    </source>
</reference>
<comment type="caution">
    <text evidence="2">The sequence shown here is derived from an EMBL/GenBank/DDBJ whole genome shotgun (WGS) entry which is preliminary data.</text>
</comment>
<evidence type="ECO:0008006" key="4">
    <source>
        <dbReference type="Google" id="ProtNLM"/>
    </source>
</evidence>
<gene>
    <name evidence="2" type="ORF">AHA02nite_01840</name>
</gene>
<dbReference type="Proteomes" id="UP000321440">
    <property type="component" value="Unassembled WGS sequence"/>
</dbReference>
<name>A0A511W220_9BACI</name>
<dbReference type="RefSeq" id="WP_146813469.1">
    <property type="nucleotide sequence ID" value="NZ_BJYA01000001.1"/>
</dbReference>
<evidence type="ECO:0000256" key="1">
    <source>
        <dbReference type="SAM" id="Phobius"/>
    </source>
</evidence>
<evidence type="ECO:0000313" key="2">
    <source>
        <dbReference type="EMBL" id="GEN44408.1"/>
    </source>
</evidence>
<evidence type="ECO:0000313" key="3">
    <source>
        <dbReference type="Proteomes" id="UP000321440"/>
    </source>
</evidence>
<sequence>MKQFFKEFLLEEEGQGMAEYALVLGVIAVGVVGVLALFGEQIIEAFYDVIDNFNDREPAEERTT</sequence>
<proteinExistence type="predicted"/>
<dbReference type="EMBL" id="BJYA01000001">
    <property type="protein sequence ID" value="GEN44408.1"/>
    <property type="molecule type" value="Genomic_DNA"/>
</dbReference>
<keyword evidence="1" id="KW-0472">Membrane</keyword>
<dbReference type="AlphaFoldDB" id="A0A511W220"/>
<organism evidence="2 3">
    <name type="scientific">Alkalibacillus haloalkaliphilus</name>
    <dbReference type="NCBI Taxonomy" id="94136"/>
    <lineage>
        <taxon>Bacteria</taxon>
        <taxon>Bacillati</taxon>
        <taxon>Bacillota</taxon>
        <taxon>Bacilli</taxon>
        <taxon>Bacillales</taxon>
        <taxon>Bacillaceae</taxon>
        <taxon>Alkalibacillus</taxon>
    </lineage>
</organism>
<keyword evidence="1" id="KW-1133">Transmembrane helix</keyword>
<protein>
    <recommendedName>
        <fullName evidence="4">Flp family type IVb pilin</fullName>
    </recommendedName>
</protein>
<accession>A0A511W220</accession>
<keyword evidence="1" id="KW-0812">Transmembrane</keyword>
<feature type="transmembrane region" description="Helical" evidence="1">
    <location>
        <begin position="20"/>
        <end position="38"/>
    </location>
</feature>
<keyword evidence="3" id="KW-1185">Reference proteome</keyword>